<dbReference type="GO" id="GO:0003682">
    <property type="term" value="F:chromatin binding"/>
    <property type="evidence" value="ECO:0007669"/>
    <property type="project" value="TreeGrafter"/>
</dbReference>
<dbReference type="PANTHER" id="PTHR23188">
    <property type="entry name" value="RNA POLYMERASE II-ASSOCIATED FACTOR 1 HOMOLOG"/>
    <property type="match status" value="1"/>
</dbReference>
<dbReference type="RefSeq" id="XP_033534590.1">
    <property type="nucleotide sequence ID" value="XM_033675276.1"/>
</dbReference>
<dbReference type="AlphaFoldDB" id="A0A6G1G556"/>
<keyword evidence="6" id="KW-1185">Reference proteome</keyword>
<feature type="compositionally biased region" description="Basic and acidic residues" evidence="4">
    <location>
        <begin position="197"/>
        <end position="206"/>
    </location>
</feature>
<feature type="region of interest" description="Disordered" evidence="4">
    <location>
        <begin position="180"/>
        <end position="209"/>
    </location>
</feature>
<evidence type="ECO:0000313" key="5">
    <source>
        <dbReference type="EMBL" id="KAF1812959.1"/>
    </source>
</evidence>
<dbReference type="PANTHER" id="PTHR23188:SF12">
    <property type="entry name" value="RNA POLYMERASE II-ASSOCIATED FACTOR 1 HOMOLOG"/>
    <property type="match status" value="1"/>
</dbReference>
<reference evidence="7" key="2">
    <citation type="submission" date="2020-04" db="EMBL/GenBank/DDBJ databases">
        <authorList>
            <consortium name="NCBI Genome Project"/>
        </authorList>
    </citation>
    <scope>NUCLEOTIDE SEQUENCE</scope>
    <source>
        <strain evidence="7">CBS 781.70</strain>
    </source>
</reference>
<dbReference type="GO" id="GO:0016593">
    <property type="term" value="C:Cdc73/Paf1 complex"/>
    <property type="evidence" value="ECO:0007669"/>
    <property type="project" value="InterPro"/>
</dbReference>
<organism evidence="5">
    <name type="scientific">Eremomyces bilateralis CBS 781.70</name>
    <dbReference type="NCBI Taxonomy" id="1392243"/>
    <lineage>
        <taxon>Eukaryota</taxon>
        <taxon>Fungi</taxon>
        <taxon>Dikarya</taxon>
        <taxon>Ascomycota</taxon>
        <taxon>Pezizomycotina</taxon>
        <taxon>Dothideomycetes</taxon>
        <taxon>Dothideomycetes incertae sedis</taxon>
        <taxon>Eremomycetales</taxon>
        <taxon>Eremomycetaceae</taxon>
        <taxon>Eremomyces</taxon>
    </lineage>
</organism>
<reference evidence="7" key="3">
    <citation type="submission" date="2025-04" db="UniProtKB">
        <authorList>
            <consortium name="RefSeq"/>
        </authorList>
    </citation>
    <scope>IDENTIFICATION</scope>
    <source>
        <strain evidence="7">CBS 781.70</strain>
    </source>
</reference>
<gene>
    <name evidence="5 7" type="ORF">P152DRAFT_332024</name>
</gene>
<evidence type="ECO:0000256" key="3">
    <source>
        <dbReference type="ARBA" id="ARBA00023242"/>
    </source>
</evidence>
<comment type="similarity">
    <text evidence="2">Belongs to the PAF1 family.</text>
</comment>
<sequence length="415" mass="45986">MAGASRQDYIARVRYSNALPPPPNPPKLLDVPNTGLSGGQYTSAGFASRLAREQPLNIEADAELGMPIDLIGIPGVFEGNEQYISTSDHIPPVHPHDKALLRPLAALGKPLSQAYGVSFLRRTEYITALQGGSRDPSSAMLRQKTTEKRFKKPNVSDDDPINILRSIIKGFDVAYPHDKYTGPDTPSNIRGAQTTAAEKEAWERPRHPTKPHLRVLDSYPVLPDFAAVPDTGAYIVVKFNPNPVGPTDKYDDRLDVGILFPQNPPPHELARYREQEKARKHDPSAQFAIPFYHYDFFMPSADSVRPIKRKFDVLDDDNDGDKLYTWESGVPETKGMKSFKYDRVRHYETYQQAGEGPDDCFTDTVGVALHDPEATETGVSSGKQKAAYLYGISQRTFIRPKRAKMSASAATGATS</sequence>
<reference evidence="5 7" key="1">
    <citation type="submission" date="2020-01" db="EMBL/GenBank/DDBJ databases">
        <authorList>
            <consortium name="DOE Joint Genome Institute"/>
            <person name="Haridas S."/>
            <person name="Albert R."/>
            <person name="Binder M."/>
            <person name="Bloem J."/>
            <person name="Labutti K."/>
            <person name="Salamov A."/>
            <person name="Andreopoulos B."/>
            <person name="Baker S.E."/>
            <person name="Barry K."/>
            <person name="Bills G."/>
            <person name="Bluhm B.H."/>
            <person name="Cannon C."/>
            <person name="Castanera R."/>
            <person name="Culley D.E."/>
            <person name="Daum C."/>
            <person name="Ezra D."/>
            <person name="Gonzalez J.B."/>
            <person name="Henrissat B."/>
            <person name="Kuo A."/>
            <person name="Liang C."/>
            <person name="Lipzen A."/>
            <person name="Lutzoni F."/>
            <person name="Magnuson J."/>
            <person name="Mondo S."/>
            <person name="Nolan M."/>
            <person name="Ohm R."/>
            <person name="Pangilinan J."/>
            <person name="Park H.-J."/>
            <person name="Ramirez L."/>
            <person name="Alfaro M."/>
            <person name="Sun H."/>
            <person name="Tritt A."/>
            <person name="Yoshinaga Y."/>
            <person name="Zwiers L.-H."/>
            <person name="Turgeon B.G."/>
            <person name="Goodwin S.B."/>
            <person name="Spatafora J.W."/>
            <person name="Crous P.W."/>
            <person name="Grigoriev I.V."/>
        </authorList>
    </citation>
    <scope>NUCLEOTIDE SEQUENCE</scope>
    <source>
        <strain evidence="5 7">CBS 781.70</strain>
    </source>
</reference>
<dbReference type="InterPro" id="IPR007133">
    <property type="entry name" value="RNA_pol_II-assoc_Paf1"/>
</dbReference>
<evidence type="ECO:0000313" key="6">
    <source>
        <dbReference type="Proteomes" id="UP000504638"/>
    </source>
</evidence>
<evidence type="ECO:0000256" key="2">
    <source>
        <dbReference type="ARBA" id="ARBA00007560"/>
    </source>
</evidence>
<dbReference type="Pfam" id="PF03985">
    <property type="entry name" value="Paf1"/>
    <property type="match status" value="1"/>
</dbReference>
<feature type="compositionally biased region" description="Polar residues" evidence="4">
    <location>
        <begin position="184"/>
        <end position="196"/>
    </location>
</feature>
<accession>A0A6G1G556</accession>
<dbReference type="EMBL" id="ML975156">
    <property type="protein sequence ID" value="KAF1812959.1"/>
    <property type="molecule type" value="Genomic_DNA"/>
</dbReference>
<dbReference type="GO" id="GO:0000993">
    <property type="term" value="F:RNA polymerase II complex binding"/>
    <property type="evidence" value="ECO:0007669"/>
    <property type="project" value="TreeGrafter"/>
</dbReference>
<dbReference type="GeneID" id="54415846"/>
<dbReference type="Proteomes" id="UP000504638">
    <property type="component" value="Unplaced"/>
</dbReference>
<protein>
    <submittedName>
        <fullName evidence="5 7">Paf1-domain-containing protein</fullName>
    </submittedName>
</protein>
<evidence type="ECO:0000256" key="1">
    <source>
        <dbReference type="ARBA" id="ARBA00004123"/>
    </source>
</evidence>
<dbReference type="OrthoDB" id="10260285at2759"/>
<evidence type="ECO:0000313" key="7">
    <source>
        <dbReference type="RefSeq" id="XP_033534590.1"/>
    </source>
</evidence>
<name>A0A6G1G556_9PEZI</name>
<evidence type="ECO:0000256" key="4">
    <source>
        <dbReference type="SAM" id="MobiDB-lite"/>
    </source>
</evidence>
<dbReference type="GO" id="GO:0006368">
    <property type="term" value="P:transcription elongation by RNA polymerase II"/>
    <property type="evidence" value="ECO:0007669"/>
    <property type="project" value="InterPro"/>
</dbReference>
<comment type="subcellular location">
    <subcellularLocation>
        <location evidence="1">Nucleus</location>
    </subcellularLocation>
</comment>
<proteinExistence type="inferred from homology"/>
<keyword evidence="3" id="KW-0539">Nucleus</keyword>